<evidence type="ECO:0000256" key="2">
    <source>
        <dbReference type="ARBA" id="ARBA00006433"/>
    </source>
</evidence>
<evidence type="ECO:0000313" key="12">
    <source>
        <dbReference type="EMBL" id="GAA4184420.1"/>
    </source>
</evidence>
<feature type="transmembrane region" description="Helical" evidence="10">
    <location>
        <begin position="166"/>
        <end position="187"/>
    </location>
</feature>
<feature type="transmembrane region" description="Helical" evidence="10">
    <location>
        <begin position="254"/>
        <end position="276"/>
    </location>
</feature>
<proteinExistence type="inferred from homology"/>
<evidence type="ECO:0000256" key="9">
    <source>
        <dbReference type="ARBA" id="ARBA00023136"/>
    </source>
</evidence>
<feature type="transmembrane region" description="Helical" evidence="10">
    <location>
        <begin position="372"/>
        <end position="396"/>
    </location>
</feature>
<dbReference type="PRINTS" id="PR00758">
    <property type="entry name" value="ARSENICPUMP"/>
</dbReference>
<comment type="subcellular location">
    <subcellularLocation>
        <location evidence="1">Cell membrane</location>
        <topology evidence="1">Multi-pass membrane protein</topology>
    </subcellularLocation>
</comment>
<reference evidence="13" key="1">
    <citation type="journal article" date="2019" name="Int. J. Syst. Evol. Microbiol.">
        <title>The Global Catalogue of Microorganisms (GCM) 10K type strain sequencing project: providing services to taxonomists for standard genome sequencing and annotation.</title>
        <authorList>
            <consortium name="The Broad Institute Genomics Platform"/>
            <consortium name="The Broad Institute Genome Sequencing Center for Infectious Disease"/>
            <person name="Wu L."/>
            <person name="Ma J."/>
        </authorList>
    </citation>
    <scope>NUCLEOTIDE SEQUENCE [LARGE SCALE GENOMIC DNA]</scope>
    <source>
        <strain evidence="13">JCM 17388</strain>
    </source>
</reference>
<feature type="transmembrane region" description="Helical" evidence="10">
    <location>
        <begin position="232"/>
        <end position="247"/>
    </location>
</feature>
<evidence type="ECO:0000256" key="10">
    <source>
        <dbReference type="SAM" id="Phobius"/>
    </source>
</evidence>
<evidence type="ECO:0000256" key="5">
    <source>
        <dbReference type="ARBA" id="ARBA00022475"/>
    </source>
</evidence>
<evidence type="ECO:0000256" key="8">
    <source>
        <dbReference type="ARBA" id="ARBA00022989"/>
    </source>
</evidence>
<keyword evidence="4" id="KW-0813">Transport</keyword>
<keyword evidence="13" id="KW-1185">Reference proteome</keyword>
<gene>
    <name evidence="12" type="ORF">GCM10022252_13290</name>
</gene>
<evidence type="ECO:0000256" key="4">
    <source>
        <dbReference type="ARBA" id="ARBA00022448"/>
    </source>
</evidence>
<accession>A0ABP8AIM9</accession>
<evidence type="ECO:0000313" key="13">
    <source>
        <dbReference type="Proteomes" id="UP001501251"/>
    </source>
</evidence>
<feature type="transmembrane region" description="Helical" evidence="10">
    <location>
        <begin position="208"/>
        <end position="226"/>
    </location>
</feature>
<evidence type="ECO:0000256" key="3">
    <source>
        <dbReference type="ARBA" id="ARBA00009843"/>
    </source>
</evidence>
<feature type="transmembrane region" description="Helical" evidence="10">
    <location>
        <begin position="81"/>
        <end position="99"/>
    </location>
</feature>
<dbReference type="EMBL" id="BAABAQ010000002">
    <property type="protein sequence ID" value="GAA4184420.1"/>
    <property type="molecule type" value="Genomic_DNA"/>
</dbReference>
<feature type="transmembrane region" description="Helical" evidence="10">
    <location>
        <begin position="42"/>
        <end position="60"/>
    </location>
</feature>
<protein>
    <submittedName>
        <fullName evidence="12">ArsB/NhaD family transporter</fullName>
    </submittedName>
</protein>
<keyword evidence="9 10" id="KW-0472">Membrane</keyword>
<organism evidence="12 13">
    <name type="scientific">Streptosporangium oxazolinicum</name>
    <dbReference type="NCBI Taxonomy" id="909287"/>
    <lineage>
        <taxon>Bacteria</taxon>
        <taxon>Bacillati</taxon>
        <taxon>Actinomycetota</taxon>
        <taxon>Actinomycetes</taxon>
        <taxon>Streptosporangiales</taxon>
        <taxon>Streptosporangiaceae</taxon>
        <taxon>Streptosporangium</taxon>
    </lineage>
</organism>
<dbReference type="Pfam" id="PF03600">
    <property type="entry name" value="CitMHS"/>
    <property type="match status" value="1"/>
</dbReference>
<dbReference type="InterPro" id="IPR000802">
    <property type="entry name" value="Arsenical_pump_ArsB"/>
</dbReference>
<comment type="similarity">
    <text evidence="2">Belongs to the ArsB family.</text>
</comment>
<keyword evidence="5" id="KW-1003">Cell membrane</keyword>
<keyword evidence="8 10" id="KW-1133">Transmembrane helix</keyword>
<evidence type="ECO:0000256" key="6">
    <source>
        <dbReference type="ARBA" id="ARBA00022692"/>
    </source>
</evidence>
<feature type="transmembrane region" description="Helical" evidence="10">
    <location>
        <begin position="105"/>
        <end position="124"/>
    </location>
</feature>
<comment type="caution">
    <text evidence="12">The sequence shown here is derived from an EMBL/GenBank/DDBJ whole genome shotgun (WGS) entry which is preliminary data.</text>
</comment>
<sequence>MSDVLRRLSVLDRIRFGLLGLGLLFVATGLLPAREAWSEMERIGPILLFLGAVIILADLVKEAQLFDVIAIRLAAVGRGNHVVLFLLCTVFASVVTIFLNLDTTVVLLTPVMLALAARTGIAALPLAMTTLWLANTAALLLPVSNLTNLLAMERLGMSAREFAGRLWFPQLVSIAVTMVFLWVFFWRRGRRGAVRYEPPTPGPVADPVLFRIAASACVLFVAAILLELPIQFAALAGAALMIAAFAWRDRSKLILALFPWQLLVFVVGLFLVVPTLSRYGLASVMSSLVGTSGGPGGDGAYRVAAVGAVLSNLINNLPAYTVVEQAIPPGDRDLLLALLVGTNAGSVITPWASLATLLWFEWCRRRGVRVPMVTFVLAGAVLVVVGVTATVTALLVTA</sequence>
<dbReference type="PANTHER" id="PTHR43302:SF5">
    <property type="entry name" value="TRANSPORTER ARSB-RELATED"/>
    <property type="match status" value="1"/>
</dbReference>
<evidence type="ECO:0000259" key="11">
    <source>
        <dbReference type="Pfam" id="PF03600"/>
    </source>
</evidence>
<dbReference type="RefSeq" id="WP_344916029.1">
    <property type="nucleotide sequence ID" value="NZ_BAABAQ010000002.1"/>
</dbReference>
<dbReference type="InterPro" id="IPR004680">
    <property type="entry name" value="Cit_transptr-like_dom"/>
</dbReference>
<dbReference type="PANTHER" id="PTHR43302">
    <property type="entry name" value="TRANSPORTER ARSB-RELATED"/>
    <property type="match status" value="1"/>
</dbReference>
<keyword evidence="7" id="KW-0059">Arsenical resistance</keyword>
<evidence type="ECO:0000256" key="1">
    <source>
        <dbReference type="ARBA" id="ARBA00004651"/>
    </source>
</evidence>
<evidence type="ECO:0000256" key="7">
    <source>
        <dbReference type="ARBA" id="ARBA00022849"/>
    </source>
</evidence>
<dbReference type="Proteomes" id="UP001501251">
    <property type="component" value="Unassembled WGS sequence"/>
</dbReference>
<feature type="transmembrane region" description="Helical" evidence="10">
    <location>
        <begin position="334"/>
        <end position="360"/>
    </location>
</feature>
<comment type="similarity">
    <text evidence="3">Belongs to the CitM (TC 2.A.11) transporter family.</text>
</comment>
<feature type="domain" description="Citrate transporter-like" evidence="11">
    <location>
        <begin position="18"/>
        <end position="322"/>
    </location>
</feature>
<feature type="transmembrane region" description="Helical" evidence="10">
    <location>
        <begin position="131"/>
        <end position="151"/>
    </location>
</feature>
<name>A0ABP8AIM9_9ACTN</name>
<keyword evidence="6 10" id="KW-0812">Transmembrane</keyword>